<dbReference type="AlphaFoldDB" id="A0A5A7V1W9"/>
<dbReference type="EMBL" id="SSTD01013767">
    <property type="protein sequence ID" value="TYK05836.1"/>
    <property type="molecule type" value="Genomic_DNA"/>
</dbReference>
<dbReference type="Proteomes" id="UP000321947">
    <property type="component" value="Unassembled WGS sequence"/>
</dbReference>
<keyword evidence="2" id="KW-0548">Nucleotidyltransferase</keyword>
<dbReference type="GO" id="GO:0003964">
    <property type="term" value="F:RNA-directed DNA polymerase activity"/>
    <property type="evidence" value="ECO:0007669"/>
    <property type="project" value="UniProtKB-KW"/>
</dbReference>
<dbReference type="SUPFAM" id="SSF56672">
    <property type="entry name" value="DNA/RNA polymerases"/>
    <property type="match status" value="1"/>
</dbReference>
<evidence type="ECO:0000313" key="3">
    <source>
        <dbReference type="EMBL" id="TYK05836.1"/>
    </source>
</evidence>
<comment type="caution">
    <text evidence="2">The sequence shown here is derived from an EMBL/GenBank/DDBJ whole genome shotgun (WGS) entry which is preliminary data.</text>
</comment>
<dbReference type="Pfam" id="PF17919">
    <property type="entry name" value="RT_RNaseH_2"/>
    <property type="match status" value="1"/>
</dbReference>
<evidence type="ECO:0000313" key="5">
    <source>
        <dbReference type="Proteomes" id="UP000321947"/>
    </source>
</evidence>
<dbReference type="EMBL" id="SSTE01005892">
    <property type="protein sequence ID" value="KAA0059799.1"/>
    <property type="molecule type" value="Genomic_DNA"/>
</dbReference>
<dbReference type="PANTHER" id="PTHR34072">
    <property type="entry name" value="ENZYMATIC POLYPROTEIN-RELATED"/>
    <property type="match status" value="1"/>
</dbReference>
<reference evidence="4 5" key="1">
    <citation type="submission" date="2019-08" db="EMBL/GenBank/DDBJ databases">
        <title>Draft genome sequences of two oriental melons (Cucumis melo L. var makuwa).</title>
        <authorList>
            <person name="Kwon S.-Y."/>
        </authorList>
    </citation>
    <scope>NUCLEOTIDE SEQUENCE [LARGE SCALE GENOMIC DNA]</scope>
    <source>
        <strain evidence="5">cv. Chang Bougi</strain>
        <strain evidence="4">cv. SW 3</strain>
        <tissue evidence="2">Leaf</tissue>
    </source>
</reference>
<sequence>MCVLEKYHDVMPNSLPKYLPSRRMIDHEIELLPGEKSPAKNAYRMAPSKTSNGVVSSCLPWPEASHDGGVVLGIANVTKPFKVETNASDYALGGVLLQNGHLMSYESRNLNAAKKRYTMSEKEMLAVVAGILVEFDFEFKHKKESSNQAADALSQKNEHATMCMLAHLQMSKIDRSVRDVLREFLQKDPGAKDIMNFA</sequence>
<gene>
    <name evidence="3" type="ORF">E5676_scaffold4863G00080</name>
    <name evidence="2" type="ORF">E6C27_scaffold108G00660</name>
</gene>
<organism evidence="2 4">
    <name type="scientific">Cucumis melo var. makuwa</name>
    <name type="common">Oriental melon</name>
    <dbReference type="NCBI Taxonomy" id="1194695"/>
    <lineage>
        <taxon>Eukaryota</taxon>
        <taxon>Viridiplantae</taxon>
        <taxon>Streptophyta</taxon>
        <taxon>Embryophyta</taxon>
        <taxon>Tracheophyta</taxon>
        <taxon>Spermatophyta</taxon>
        <taxon>Magnoliopsida</taxon>
        <taxon>eudicotyledons</taxon>
        <taxon>Gunneridae</taxon>
        <taxon>Pentapetalae</taxon>
        <taxon>rosids</taxon>
        <taxon>fabids</taxon>
        <taxon>Cucurbitales</taxon>
        <taxon>Cucurbitaceae</taxon>
        <taxon>Benincaseae</taxon>
        <taxon>Cucumis</taxon>
    </lineage>
</organism>
<keyword evidence="2" id="KW-0695">RNA-directed DNA polymerase</keyword>
<evidence type="ECO:0000313" key="4">
    <source>
        <dbReference type="Proteomes" id="UP000321393"/>
    </source>
</evidence>
<name>A0A5A7V1W9_CUCMM</name>
<accession>A0A5A7V1W9</accession>
<feature type="domain" description="Reverse transcriptase/retrotransposon-derived protein RNase H-like" evidence="1">
    <location>
        <begin position="71"/>
        <end position="130"/>
    </location>
</feature>
<dbReference type="InterPro" id="IPR043502">
    <property type="entry name" value="DNA/RNA_pol_sf"/>
</dbReference>
<dbReference type="InterPro" id="IPR041577">
    <property type="entry name" value="RT_RNaseH_2"/>
</dbReference>
<evidence type="ECO:0000259" key="1">
    <source>
        <dbReference type="Pfam" id="PF17919"/>
    </source>
</evidence>
<proteinExistence type="predicted"/>
<protein>
    <submittedName>
        <fullName evidence="2">Reverse transcriptase</fullName>
    </submittedName>
</protein>
<dbReference type="OrthoDB" id="1714528at2759"/>
<dbReference type="Proteomes" id="UP000321393">
    <property type="component" value="Unassembled WGS sequence"/>
</dbReference>
<evidence type="ECO:0000313" key="2">
    <source>
        <dbReference type="EMBL" id="KAA0059799.1"/>
    </source>
</evidence>
<dbReference type="PANTHER" id="PTHR34072:SF41">
    <property type="entry name" value="REVERSE TRANSCRIPTASE_RETROTRANSPOSON-DERIVED PROTEIN RNASE H-LIKE DOMAIN-CONTAINING PROTEIN"/>
    <property type="match status" value="1"/>
</dbReference>
<keyword evidence="2" id="KW-0808">Transferase</keyword>